<evidence type="ECO:0000313" key="3">
    <source>
        <dbReference type="Proteomes" id="UP001412067"/>
    </source>
</evidence>
<gene>
    <name evidence="2" type="ORF">KSP40_PGU013634</name>
</gene>
<evidence type="ECO:0000313" key="2">
    <source>
        <dbReference type="EMBL" id="KAK8966136.1"/>
    </source>
</evidence>
<protein>
    <submittedName>
        <fullName evidence="2">Uncharacterized protein</fullName>
    </submittedName>
</protein>
<accession>A0ABR2MPZ0</accession>
<organism evidence="2 3">
    <name type="scientific">Platanthera guangdongensis</name>
    <dbReference type="NCBI Taxonomy" id="2320717"/>
    <lineage>
        <taxon>Eukaryota</taxon>
        <taxon>Viridiplantae</taxon>
        <taxon>Streptophyta</taxon>
        <taxon>Embryophyta</taxon>
        <taxon>Tracheophyta</taxon>
        <taxon>Spermatophyta</taxon>
        <taxon>Magnoliopsida</taxon>
        <taxon>Liliopsida</taxon>
        <taxon>Asparagales</taxon>
        <taxon>Orchidaceae</taxon>
        <taxon>Orchidoideae</taxon>
        <taxon>Orchideae</taxon>
        <taxon>Orchidinae</taxon>
        <taxon>Platanthera</taxon>
    </lineage>
</organism>
<evidence type="ECO:0000256" key="1">
    <source>
        <dbReference type="SAM" id="MobiDB-lite"/>
    </source>
</evidence>
<keyword evidence="3" id="KW-1185">Reference proteome</keyword>
<sequence length="61" mass="6813">MMFGQVVAAGNLAWAPNSRNFEPESIDEHDLSTGDGSQNMNEYPNFLLKRGGNGQRKEKTR</sequence>
<dbReference type="EMBL" id="JBBWWR010000005">
    <property type="protein sequence ID" value="KAK8966136.1"/>
    <property type="molecule type" value="Genomic_DNA"/>
</dbReference>
<proteinExistence type="predicted"/>
<feature type="region of interest" description="Disordered" evidence="1">
    <location>
        <begin position="13"/>
        <end position="61"/>
    </location>
</feature>
<dbReference type="Proteomes" id="UP001412067">
    <property type="component" value="Unassembled WGS sequence"/>
</dbReference>
<name>A0ABR2MPZ0_9ASPA</name>
<reference evidence="2 3" key="1">
    <citation type="journal article" date="2022" name="Nat. Plants">
        <title>Genomes of leafy and leafless Platanthera orchids illuminate the evolution of mycoheterotrophy.</title>
        <authorList>
            <person name="Li M.H."/>
            <person name="Liu K.W."/>
            <person name="Li Z."/>
            <person name="Lu H.C."/>
            <person name="Ye Q.L."/>
            <person name="Zhang D."/>
            <person name="Wang J.Y."/>
            <person name="Li Y.F."/>
            <person name="Zhong Z.M."/>
            <person name="Liu X."/>
            <person name="Yu X."/>
            <person name="Liu D.K."/>
            <person name="Tu X.D."/>
            <person name="Liu B."/>
            <person name="Hao Y."/>
            <person name="Liao X.Y."/>
            <person name="Jiang Y.T."/>
            <person name="Sun W.H."/>
            <person name="Chen J."/>
            <person name="Chen Y.Q."/>
            <person name="Ai Y."/>
            <person name="Zhai J.W."/>
            <person name="Wu S.S."/>
            <person name="Zhou Z."/>
            <person name="Hsiao Y.Y."/>
            <person name="Wu W.L."/>
            <person name="Chen Y.Y."/>
            <person name="Lin Y.F."/>
            <person name="Hsu J.L."/>
            <person name="Li C.Y."/>
            <person name="Wang Z.W."/>
            <person name="Zhao X."/>
            <person name="Zhong W.Y."/>
            <person name="Ma X.K."/>
            <person name="Ma L."/>
            <person name="Huang J."/>
            <person name="Chen G.Z."/>
            <person name="Huang M.Z."/>
            <person name="Huang L."/>
            <person name="Peng D.H."/>
            <person name="Luo Y.B."/>
            <person name="Zou S.Q."/>
            <person name="Chen S.P."/>
            <person name="Lan S."/>
            <person name="Tsai W.C."/>
            <person name="Van de Peer Y."/>
            <person name="Liu Z.J."/>
        </authorList>
    </citation>
    <scope>NUCLEOTIDE SEQUENCE [LARGE SCALE GENOMIC DNA]</scope>
    <source>
        <strain evidence="2">Lor288</strain>
    </source>
</reference>
<comment type="caution">
    <text evidence="2">The sequence shown here is derived from an EMBL/GenBank/DDBJ whole genome shotgun (WGS) entry which is preliminary data.</text>
</comment>